<feature type="transmembrane region" description="Helical" evidence="8">
    <location>
        <begin position="99"/>
        <end position="120"/>
    </location>
</feature>
<keyword evidence="7 8" id="KW-0472">Membrane</keyword>
<feature type="transmembrane region" description="Helical" evidence="8">
    <location>
        <begin position="159"/>
        <end position="177"/>
    </location>
</feature>
<feature type="transmembrane region" description="Helical" evidence="8">
    <location>
        <begin position="126"/>
        <end position="147"/>
    </location>
</feature>
<keyword evidence="4" id="KW-1003">Cell membrane</keyword>
<evidence type="ECO:0000256" key="1">
    <source>
        <dbReference type="ARBA" id="ARBA00004651"/>
    </source>
</evidence>
<keyword evidence="5 8" id="KW-0812">Transmembrane</keyword>
<evidence type="ECO:0000256" key="2">
    <source>
        <dbReference type="ARBA" id="ARBA00010145"/>
    </source>
</evidence>
<dbReference type="PANTHER" id="PTHR36838:SF1">
    <property type="entry name" value="SLR1864 PROTEIN"/>
    <property type="match status" value="1"/>
</dbReference>
<comment type="subcellular location">
    <subcellularLocation>
        <location evidence="1">Cell membrane</location>
        <topology evidence="1">Multi-pass membrane protein</topology>
    </subcellularLocation>
</comment>
<feature type="transmembrane region" description="Helical" evidence="8">
    <location>
        <begin position="252"/>
        <end position="270"/>
    </location>
</feature>
<dbReference type="GO" id="GO:0055085">
    <property type="term" value="P:transmembrane transport"/>
    <property type="evidence" value="ECO:0007669"/>
    <property type="project" value="InterPro"/>
</dbReference>
<feature type="transmembrane region" description="Helical" evidence="8">
    <location>
        <begin position="36"/>
        <end position="55"/>
    </location>
</feature>
<reference evidence="9" key="1">
    <citation type="submission" date="2020-10" db="EMBL/GenBank/DDBJ databases">
        <authorList>
            <person name="Gilroy R."/>
        </authorList>
    </citation>
    <scope>NUCLEOTIDE SEQUENCE</scope>
    <source>
        <strain evidence="9">ChiSjej4B22-8148</strain>
    </source>
</reference>
<feature type="transmembrane region" description="Helical" evidence="8">
    <location>
        <begin position="221"/>
        <end position="246"/>
    </location>
</feature>
<dbReference type="PANTHER" id="PTHR36838">
    <property type="entry name" value="AUXIN EFFLUX CARRIER FAMILY PROTEIN"/>
    <property type="match status" value="1"/>
</dbReference>
<comment type="similarity">
    <text evidence="2">Belongs to the auxin efflux carrier (TC 2.A.69) family.</text>
</comment>
<evidence type="ECO:0000313" key="9">
    <source>
        <dbReference type="EMBL" id="HIR14161.1"/>
    </source>
</evidence>
<gene>
    <name evidence="9" type="ORF">IAB31_09595</name>
</gene>
<sequence>MGDNIMFQLQLTMFLMLAVGFICAKRGLLNEKGRESITNVFISIMIPCSIVSSFYSSLTPKLLVRGAWMVAAYTGTLTFCWLAGKILYRPFETSKKQVLNYATMISNAQFMGFPIVEAVLGEEGLVLAALAMIPGNIFTWTIALAQFTKINGKDGIKNTLTHPCFLSVVIGVFLAALRIPLPASLTDGIQRFGDCVMPVSMLIIGATLSQVKLGDIFEWRLYYYSFIRLAGIPAVLYFAFTLLGLAPEVKNTIVLMAAMPAGTVTAMLAEKHGADASFASRLIFVSTLLSIFTLSIIYRLLM</sequence>
<keyword evidence="6 8" id="KW-1133">Transmembrane helix</keyword>
<proteinExistence type="inferred from homology"/>
<accession>A0A9D1D9S0</accession>
<evidence type="ECO:0000256" key="8">
    <source>
        <dbReference type="SAM" id="Phobius"/>
    </source>
</evidence>
<evidence type="ECO:0000256" key="4">
    <source>
        <dbReference type="ARBA" id="ARBA00022475"/>
    </source>
</evidence>
<dbReference type="GO" id="GO:0005886">
    <property type="term" value="C:plasma membrane"/>
    <property type="evidence" value="ECO:0007669"/>
    <property type="project" value="UniProtKB-SubCell"/>
</dbReference>
<dbReference type="AlphaFoldDB" id="A0A9D1D9S0"/>
<evidence type="ECO:0000313" key="10">
    <source>
        <dbReference type="Proteomes" id="UP000886757"/>
    </source>
</evidence>
<dbReference type="Gene3D" id="1.20.1530.20">
    <property type="match status" value="1"/>
</dbReference>
<dbReference type="Pfam" id="PF03547">
    <property type="entry name" value="Mem_trans"/>
    <property type="match status" value="1"/>
</dbReference>
<reference evidence="9" key="2">
    <citation type="journal article" date="2021" name="PeerJ">
        <title>Extensive microbial diversity within the chicken gut microbiome revealed by metagenomics and culture.</title>
        <authorList>
            <person name="Gilroy R."/>
            <person name="Ravi A."/>
            <person name="Getino M."/>
            <person name="Pursley I."/>
            <person name="Horton D.L."/>
            <person name="Alikhan N.F."/>
            <person name="Baker D."/>
            <person name="Gharbi K."/>
            <person name="Hall N."/>
            <person name="Watson M."/>
            <person name="Adriaenssens E.M."/>
            <person name="Foster-Nyarko E."/>
            <person name="Jarju S."/>
            <person name="Secka A."/>
            <person name="Antonio M."/>
            <person name="Oren A."/>
            <person name="Chaudhuri R.R."/>
            <person name="La Ragione R."/>
            <person name="Hildebrand F."/>
            <person name="Pallen M.J."/>
        </authorList>
    </citation>
    <scope>NUCLEOTIDE SEQUENCE</scope>
    <source>
        <strain evidence="9">ChiSjej4B22-8148</strain>
    </source>
</reference>
<comment type="caution">
    <text evidence="9">The sequence shown here is derived from an EMBL/GenBank/DDBJ whole genome shotgun (WGS) entry which is preliminary data.</text>
</comment>
<feature type="transmembrane region" description="Helical" evidence="8">
    <location>
        <begin position="6"/>
        <end position="24"/>
    </location>
</feature>
<dbReference type="Proteomes" id="UP000886757">
    <property type="component" value="Unassembled WGS sequence"/>
</dbReference>
<dbReference type="InterPro" id="IPR004776">
    <property type="entry name" value="Mem_transp_PIN-like"/>
</dbReference>
<keyword evidence="3" id="KW-0813">Transport</keyword>
<dbReference type="EMBL" id="DVGK01000110">
    <property type="protein sequence ID" value="HIR14161.1"/>
    <property type="molecule type" value="Genomic_DNA"/>
</dbReference>
<evidence type="ECO:0000256" key="7">
    <source>
        <dbReference type="ARBA" id="ARBA00023136"/>
    </source>
</evidence>
<feature type="transmembrane region" description="Helical" evidence="8">
    <location>
        <begin position="282"/>
        <end position="301"/>
    </location>
</feature>
<protein>
    <submittedName>
        <fullName evidence="9">AEC family transporter</fullName>
    </submittedName>
</protein>
<dbReference type="InterPro" id="IPR038770">
    <property type="entry name" value="Na+/solute_symporter_sf"/>
</dbReference>
<evidence type="ECO:0000256" key="5">
    <source>
        <dbReference type="ARBA" id="ARBA00022692"/>
    </source>
</evidence>
<name>A0A9D1D9S0_9FIRM</name>
<organism evidence="9 10">
    <name type="scientific">Candidatus Choladousia intestinavium</name>
    <dbReference type="NCBI Taxonomy" id="2840727"/>
    <lineage>
        <taxon>Bacteria</taxon>
        <taxon>Bacillati</taxon>
        <taxon>Bacillota</taxon>
        <taxon>Clostridia</taxon>
        <taxon>Lachnospirales</taxon>
        <taxon>Lachnospiraceae</taxon>
        <taxon>Lachnospiraceae incertae sedis</taxon>
        <taxon>Candidatus Choladousia</taxon>
    </lineage>
</organism>
<feature type="transmembrane region" description="Helical" evidence="8">
    <location>
        <begin position="67"/>
        <end position="87"/>
    </location>
</feature>
<evidence type="ECO:0000256" key="6">
    <source>
        <dbReference type="ARBA" id="ARBA00022989"/>
    </source>
</evidence>
<evidence type="ECO:0000256" key="3">
    <source>
        <dbReference type="ARBA" id="ARBA00022448"/>
    </source>
</evidence>